<proteinExistence type="predicted"/>
<feature type="compositionally biased region" description="Low complexity" evidence="1">
    <location>
        <begin position="1"/>
        <end position="14"/>
    </location>
</feature>
<gene>
    <name evidence="2" type="ORF">RHRU231_120024</name>
</gene>
<dbReference type="Proteomes" id="UP000042997">
    <property type="component" value="Unassembled WGS sequence"/>
</dbReference>
<accession>A0A098BDV8</accession>
<protein>
    <submittedName>
        <fullName evidence="2">Uncharacterized protein</fullName>
    </submittedName>
</protein>
<feature type="compositionally biased region" description="Low complexity" evidence="1">
    <location>
        <begin position="42"/>
        <end position="60"/>
    </location>
</feature>
<evidence type="ECO:0000313" key="2">
    <source>
        <dbReference type="EMBL" id="CDZ86909.1"/>
    </source>
</evidence>
<feature type="region of interest" description="Disordered" evidence="1">
    <location>
        <begin position="1"/>
        <end position="70"/>
    </location>
</feature>
<evidence type="ECO:0000256" key="1">
    <source>
        <dbReference type="SAM" id="MobiDB-lite"/>
    </source>
</evidence>
<organism evidence="2 3">
    <name type="scientific">Rhodococcus ruber</name>
    <dbReference type="NCBI Taxonomy" id="1830"/>
    <lineage>
        <taxon>Bacteria</taxon>
        <taxon>Bacillati</taxon>
        <taxon>Actinomycetota</taxon>
        <taxon>Actinomycetes</taxon>
        <taxon>Mycobacteriales</taxon>
        <taxon>Nocardiaceae</taxon>
        <taxon>Rhodococcus</taxon>
    </lineage>
</organism>
<dbReference type="AlphaFoldDB" id="A0A098BDV8"/>
<dbReference type="EMBL" id="CCSD01000020">
    <property type="protein sequence ID" value="CDZ86909.1"/>
    <property type="molecule type" value="Genomic_DNA"/>
</dbReference>
<sequence>MCAPPGALASGASARPQCGRHRRMPTSSVNAHAVESVPDRPAAVGAGESTAPAAAAPPAGRVDGHDRTYP</sequence>
<evidence type="ECO:0000313" key="3">
    <source>
        <dbReference type="Proteomes" id="UP000042997"/>
    </source>
</evidence>
<name>A0A098BDV8_9NOCA</name>
<reference evidence="2 3" key="1">
    <citation type="journal article" date="2014" name="Genome Announc.">
        <title>Draft Genome Sequence of Propane- and Butane-Oxidizing Actinobacterium Rhodococcus ruber IEGM 231.</title>
        <authorList>
            <person name="Ivshina I.B."/>
            <person name="Kuyukina M.S."/>
            <person name="Krivoruchko A.V."/>
            <person name="Barbe V."/>
            <person name="Fischer C."/>
        </authorList>
    </citation>
    <scope>NUCLEOTIDE SEQUENCE [LARGE SCALE GENOMIC DNA]</scope>
</reference>